<evidence type="ECO:0000259" key="5">
    <source>
        <dbReference type="PROSITE" id="PS51456"/>
    </source>
</evidence>
<dbReference type="OrthoDB" id="10055605at2759"/>
<evidence type="ECO:0000259" key="6">
    <source>
        <dbReference type="PROSITE" id="PS51757"/>
    </source>
</evidence>
<evidence type="ECO:0000256" key="4">
    <source>
        <dbReference type="SAM" id="MobiDB-lite"/>
    </source>
</evidence>
<feature type="compositionally biased region" description="Low complexity" evidence="4">
    <location>
        <begin position="999"/>
        <end position="1015"/>
    </location>
</feature>
<dbReference type="Pfam" id="PF06017">
    <property type="entry name" value="Myosin_TH1"/>
    <property type="match status" value="1"/>
</dbReference>
<keyword evidence="3" id="KW-0518">Myosin</keyword>
<gene>
    <name evidence="7" type="ORF">AFUS01_LOCUS10910</name>
</gene>
<dbReference type="PANTHER" id="PTHR13140:SF802">
    <property type="entry name" value="UNCONVENTIONAL MYOSIN-IB ISOFORM X1"/>
    <property type="match status" value="1"/>
</dbReference>
<dbReference type="GO" id="GO:0000146">
    <property type="term" value="F:microfilament motor activity"/>
    <property type="evidence" value="ECO:0007669"/>
    <property type="project" value="TreeGrafter"/>
</dbReference>
<accession>A0A8J2P2M5</accession>
<dbReference type="PANTHER" id="PTHR13140">
    <property type="entry name" value="MYOSIN"/>
    <property type="match status" value="1"/>
</dbReference>
<feature type="domain" description="Myosin motor" evidence="5">
    <location>
        <begin position="71"/>
        <end position="744"/>
    </location>
</feature>
<keyword evidence="2 3" id="KW-0067">ATP-binding</keyword>
<organism evidence="7 8">
    <name type="scientific">Allacma fusca</name>
    <dbReference type="NCBI Taxonomy" id="39272"/>
    <lineage>
        <taxon>Eukaryota</taxon>
        <taxon>Metazoa</taxon>
        <taxon>Ecdysozoa</taxon>
        <taxon>Arthropoda</taxon>
        <taxon>Hexapoda</taxon>
        <taxon>Collembola</taxon>
        <taxon>Symphypleona</taxon>
        <taxon>Sminthuridae</taxon>
        <taxon>Allacma</taxon>
    </lineage>
</organism>
<protein>
    <submittedName>
        <fullName evidence="7">Uncharacterized protein</fullName>
    </submittedName>
</protein>
<dbReference type="GO" id="GO:0016459">
    <property type="term" value="C:myosin complex"/>
    <property type="evidence" value="ECO:0007669"/>
    <property type="project" value="UniProtKB-KW"/>
</dbReference>
<dbReference type="SMART" id="SM00242">
    <property type="entry name" value="MYSc"/>
    <property type="match status" value="1"/>
</dbReference>
<dbReference type="GO" id="GO:0005524">
    <property type="term" value="F:ATP binding"/>
    <property type="evidence" value="ECO:0007669"/>
    <property type="project" value="UniProtKB-UniRule"/>
</dbReference>
<feature type="domain" description="TH1" evidence="6">
    <location>
        <begin position="888"/>
        <end position="1109"/>
    </location>
</feature>
<dbReference type="GO" id="GO:0007015">
    <property type="term" value="P:actin filament organization"/>
    <property type="evidence" value="ECO:0007669"/>
    <property type="project" value="TreeGrafter"/>
</dbReference>
<dbReference type="GO" id="GO:0030048">
    <property type="term" value="P:actin filament-based movement"/>
    <property type="evidence" value="ECO:0007669"/>
    <property type="project" value="TreeGrafter"/>
</dbReference>
<feature type="binding site" evidence="3">
    <location>
        <begin position="166"/>
        <end position="173"/>
    </location>
    <ligand>
        <name>ATP</name>
        <dbReference type="ChEBI" id="CHEBI:30616"/>
    </ligand>
</feature>
<dbReference type="AlphaFoldDB" id="A0A8J2P2M5"/>
<comment type="caution">
    <text evidence="7">The sequence shown here is derived from an EMBL/GenBank/DDBJ whole genome shotgun (WGS) entry which is preliminary data.</text>
</comment>
<evidence type="ECO:0000256" key="2">
    <source>
        <dbReference type="ARBA" id="ARBA00022840"/>
    </source>
</evidence>
<reference evidence="7" key="1">
    <citation type="submission" date="2021-06" db="EMBL/GenBank/DDBJ databases">
        <authorList>
            <person name="Hodson N. C."/>
            <person name="Mongue J. A."/>
            <person name="Jaron S. K."/>
        </authorList>
    </citation>
    <scope>NUCLEOTIDE SEQUENCE</scope>
</reference>
<evidence type="ECO:0000256" key="1">
    <source>
        <dbReference type="ARBA" id="ARBA00022741"/>
    </source>
</evidence>
<proteinExistence type="inferred from homology"/>
<dbReference type="Proteomes" id="UP000708208">
    <property type="component" value="Unassembled WGS sequence"/>
</dbReference>
<sequence>MFGVKCTRSNGGFKACSSQLFKWFVPHHSHFFSSFKFTNSYYLNHATRMPITNYYTIENDQVANLIHDFNVGSNDTTEVEPLTGEAVVGNLTLRFRRDIFYTYIGHHILISINPYKPLSIYSDQVKHLYRTASPFELPPHIYSLVKLIHQRNIDGLESEQILVTSGESGSGKTQVSKIGLNFFVNDDLIGNKLKDIDILLGGMGNAKTARNDNSSRFGKFLDIQVDFKGDALGGVLHTYLLEKWRITKLASNCQKPTTESERNFHLFYLLLAGAEPSLIKALKLQRSVDNYILLKTNQRSNTIVQDLTAERLAFQEFKRSLSTFIRSESSVSQFFKIIAAILKLGNVNFIPVSNIDGTEGCGLEFDYELIESSELLGVPFDTLRIALTTRNSDYKVELTSNEANAEKEILIRNLYSRLFTWVVSEINRVIIPPTAKLRRIGFLDFYGFEILEDNSLEQFLINYTNEKLQHVLIDMELRSLQEDFLREGIEWIVIDTKESYFSLMEKNSHGLIYTLNGSNEENLLPNLIRCCGESEKQSHNCFRIKHFAGTVNYNLNSFIPKNTDHIRQEVACILNGSRNNQILPQLFPEGSRKTASPCGGRLGRPQRRPTTAATQLQTSLNALLKNLTPNRVKYYVFCIKPNELKQPNLFETALVNHQVRYLRLLDVTKINQLGYIYSIPYNKFLSRYKLLSLITWPAFRGDVADGAGLLLSDLQFGIGDYIFGRTKVFLKNSRVVWELEEFRRERMDDLALLVQKTWRGWREVVRLQKLKQSQVILARGWRQCLLRRQRLHVAQRKRTRWAVAVIENCYIHWKRKLFLLHLAHHLPPLSPISRDWPLVPHYISESSLHLRRIFHRWRCHVFRLRIDENERNRMGEKVTASLIFKDRKSSYHKSVSHPFIGDYVRLRQNSQWRRSATNDQLVVFADLINKVARSGGKFVPIVLVVTTNNVLVLDPRTLGVKYRISVKDIYKISLSPYPDDIAVIHVQQQQLESIPGDDAVATVSSPPSPPTAATSHSHHGCSLFSEDGDRLTKGDLVVHTCHVIEMVTKVYLVVKNANGLPPVVDICEEFPATFANQRVLVSFKYNHKGGPMEAVVIPPATMRVTRKPGRMEFFL</sequence>
<comment type="similarity">
    <text evidence="3">Belongs to the TRAFAC class myosin-kinesin ATPase superfamily. Myosin family.</text>
</comment>
<evidence type="ECO:0000256" key="3">
    <source>
        <dbReference type="PROSITE-ProRule" id="PRU00782"/>
    </source>
</evidence>
<dbReference type="EMBL" id="CAJVCH010082138">
    <property type="protein sequence ID" value="CAG7721714.1"/>
    <property type="molecule type" value="Genomic_DNA"/>
</dbReference>
<keyword evidence="3" id="KW-0009">Actin-binding</keyword>
<dbReference type="Pfam" id="PF00063">
    <property type="entry name" value="Myosin_head"/>
    <property type="match status" value="1"/>
</dbReference>
<dbReference type="GO" id="GO:0006897">
    <property type="term" value="P:endocytosis"/>
    <property type="evidence" value="ECO:0007669"/>
    <property type="project" value="TreeGrafter"/>
</dbReference>
<comment type="caution">
    <text evidence="3">Lacks conserved residue(s) required for the propagation of feature annotation.</text>
</comment>
<feature type="region of interest" description="Disordered" evidence="4">
    <location>
        <begin position="997"/>
        <end position="1019"/>
    </location>
</feature>
<dbReference type="InterPro" id="IPR001609">
    <property type="entry name" value="Myosin_head_motor_dom-like"/>
</dbReference>
<dbReference type="GO" id="GO:0005902">
    <property type="term" value="C:microvillus"/>
    <property type="evidence" value="ECO:0007669"/>
    <property type="project" value="TreeGrafter"/>
</dbReference>
<evidence type="ECO:0000313" key="7">
    <source>
        <dbReference type="EMBL" id="CAG7721714.1"/>
    </source>
</evidence>
<dbReference type="GO" id="GO:0005886">
    <property type="term" value="C:plasma membrane"/>
    <property type="evidence" value="ECO:0007669"/>
    <property type="project" value="TreeGrafter"/>
</dbReference>
<dbReference type="GO" id="GO:0051015">
    <property type="term" value="F:actin filament binding"/>
    <property type="evidence" value="ECO:0007669"/>
    <property type="project" value="TreeGrafter"/>
</dbReference>
<dbReference type="InterPro" id="IPR010926">
    <property type="entry name" value="Myosin_TH1"/>
</dbReference>
<name>A0A8J2P2M5_9HEXA</name>
<keyword evidence="1 3" id="KW-0547">Nucleotide-binding</keyword>
<keyword evidence="3" id="KW-0505">Motor protein</keyword>
<dbReference type="GO" id="GO:0005737">
    <property type="term" value="C:cytoplasm"/>
    <property type="evidence" value="ECO:0007669"/>
    <property type="project" value="TreeGrafter"/>
</dbReference>
<dbReference type="PROSITE" id="PS51456">
    <property type="entry name" value="MYOSIN_MOTOR"/>
    <property type="match status" value="1"/>
</dbReference>
<evidence type="ECO:0000313" key="8">
    <source>
        <dbReference type="Proteomes" id="UP000708208"/>
    </source>
</evidence>
<dbReference type="PROSITE" id="PS51757">
    <property type="entry name" value="TH1"/>
    <property type="match status" value="1"/>
</dbReference>
<keyword evidence="8" id="KW-1185">Reference proteome</keyword>